<dbReference type="OrthoDB" id="4186099at2759"/>
<accession>A0A136IPY4</accession>
<gene>
    <name evidence="2" type="ORF">Micbo1qcDRAFT_236826</name>
</gene>
<evidence type="ECO:0000256" key="1">
    <source>
        <dbReference type="SAM" id="SignalP"/>
    </source>
</evidence>
<evidence type="ECO:0008006" key="4">
    <source>
        <dbReference type="Google" id="ProtNLM"/>
    </source>
</evidence>
<dbReference type="InParanoid" id="A0A136IPY4"/>
<dbReference type="AlphaFoldDB" id="A0A136IPY4"/>
<feature type="chain" id="PRO_5007292957" description="Hydrophobin" evidence="1">
    <location>
        <begin position="22"/>
        <end position="98"/>
    </location>
</feature>
<dbReference type="Proteomes" id="UP000070501">
    <property type="component" value="Unassembled WGS sequence"/>
</dbReference>
<dbReference type="EMBL" id="KQ964266">
    <property type="protein sequence ID" value="KXJ86779.1"/>
    <property type="molecule type" value="Genomic_DNA"/>
</dbReference>
<dbReference type="STRING" id="196109.A0A136IPY4"/>
<reference evidence="3" key="1">
    <citation type="submission" date="2016-02" db="EMBL/GenBank/DDBJ databases">
        <title>Draft genome sequence of Microdochium bolleyi, a fungal endophyte of beachgrass.</title>
        <authorList>
            <consortium name="DOE Joint Genome Institute"/>
            <person name="David A.S."/>
            <person name="May G."/>
            <person name="Haridas S."/>
            <person name="Lim J."/>
            <person name="Wang M."/>
            <person name="Labutti K."/>
            <person name="Lipzen A."/>
            <person name="Barry K."/>
            <person name="Grigoriev I.V."/>
        </authorList>
    </citation>
    <scope>NUCLEOTIDE SEQUENCE [LARGE SCALE GENOMIC DNA]</scope>
    <source>
        <strain evidence="3">J235TASD1</strain>
    </source>
</reference>
<sequence>MVRTSTFFVTALAALAPSASAAICNSGQEWCGSNLLAMGYAEQSIIDALLAYGLPTTTEWKNDSLFSCTSAAGSIGFLTFCGSGQCYISSRWGDSCPS</sequence>
<name>A0A136IPY4_9PEZI</name>
<evidence type="ECO:0000313" key="2">
    <source>
        <dbReference type="EMBL" id="KXJ86779.1"/>
    </source>
</evidence>
<keyword evidence="3" id="KW-1185">Reference proteome</keyword>
<proteinExistence type="predicted"/>
<keyword evidence="1" id="KW-0732">Signal</keyword>
<feature type="signal peptide" evidence="1">
    <location>
        <begin position="1"/>
        <end position="21"/>
    </location>
</feature>
<organism evidence="2 3">
    <name type="scientific">Microdochium bolleyi</name>
    <dbReference type="NCBI Taxonomy" id="196109"/>
    <lineage>
        <taxon>Eukaryota</taxon>
        <taxon>Fungi</taxon>
        <taxon>Dikarya</taxon>
        <taxon>Ascomycota</taxon>
        <taxon>Pezizomycotina</taxon>
        <taxon>Sordariomycetes</taxon>
        <taxon>Xylariomycetidae</taxon>
        <taxon>Xylariales</taxon>
        <taxon>Microdochiaceae</taxon>
        <taxon>Microdochium</taxon>
    </lineage>
</organism>
<evidence type="ECO:0000313" key="3">
    <source>
        <dbReference type="Proteomes" id="UP000070501"/>
    </source>
</evidence>
<protein>
    <recommendedName>
        <fullName evidence="4">Hydrophobin</fullName>
    </recommendedName>
</protein>